<organism evidence="4 5">
    <name type="scientific">Thalictrum thalictroides</name>
    <name type="common">Rue-anemone</name>
    <name type="synonym">Anemone thalictroides</name>
    <dbReference type="NCBI Taxonomy" id="46969"/>
    <lineage>
        <taxon>Eukaryota</taxon>
        <taxon>Viridiplantae</taxon>
        <taxon>Streptophyta</taxon>
        <taxon>Embryophyta</taxon>
        <taxon>Tracheophyta</taxon>
        <taxon>Spermatophyta</taxon>
        <taxon>Magnoliopsida</taxon>
        <taxon>Ranunculales</taxon>
        <taxon>Ranunculaceae</taxon>
        <taxon>Thalictroideae</taxon>
        <taxon>Thalictrum</taxon>
    </lineage>
</organism>
<dbReference type="Proteomes" id="UP000554482">
    <property type="component" value="Unassembled WGS sequence"/>
</dbReference>
<evidence type="ECO:0000256" key="3">
    <source>
        <dbReference type="SAM" id="MobiDB-lite"/>
    </source>
</evidence>
<keyword evidence="5" id="KW-1185">Reference proteome</keyword>
<dbReference type="AlphaFoldDB" id="A0A7J6WE63"/>
<gene>
    <name evidence="4" type="ORF">FRX31_015748</name>
</gene>
<sequence length="408" mass="45423">MVFRPFNLRVHLDWINGMWISSQNKEAEVLAQDHANFQTPIPVSSSICSTYMDISRTPNEMMGSPSTPNKTSSCCDSFCDREWEETKVSMSPLYHLHISSASPLNLYWTVLNKLISQCNATNQEMIAIAHNDRTLLAPIRTGGSSCCHDMSTSIKPSNEKLQKKQHPDLPSTQMKEPLKCTDIKLHGIGGTDNQIVVCKGKGGSLIGSGPEHEVSCEELTVDQMETMQLLSMPVEVCLPLSPSLEKSSSPAEKENREVSPDNQLIPSEAIAQIDASIESIVLLESSNAIENVFVAEYTTLNPLIQYEDASEDERGLHSANVAESTSPAQYNVHDESLPFIKSSPLWETFDSTEVFQLIPQHPHFRPLEKYDEEVREGYAVGNMVNFANLAKRILKTKLEEPQSLLEKS</sequence>
<dbReference type="EMBL" id="JABWDY010018418">
    <property type="protein sequence ID" value="KAF5194665.1"/>
    <property type="molecule type" value="Genomic_DNA"/>
</dbReference>
<keyword evidence="1" id="KW-0813">Transport</keyword>
<feature type="region of interest" description="Disordered" evidence="3">
    <location>
        <begin position="241"/>
        <end position="260"/>
    </location>
</feature>
<comment type="caution">
    <text evidence="4">The sequence shown here is derived from an EMBL/GenBank/DDBJ whole genome shotgun (WGS) entry which is preliminary data.</text>
</comment>
<evidence type="ECO:0000313" key="4">
    <source>
        <dbReference type="EMBL" id="KAF5194665.1"/>
    </source>
</evidence>
<evidence type="ECO:0000256" key="1">
    <source>
        <dbReference type="ARBA" id="ARBA00022448"/>
    </source>
</evidence>
<feature type="compositionally biased region" description="Low complexity" evidence="3">
    <location>
        <begin position="241"/>
        <end position="250"/>
    </location>
</feature>
<protein>
    <submittedName>
        <fullName evidence="4">Uncharacterized protein</fullName>
    </submittedName>
</protein>
<accession>A0A7J6WE63</accession>
<evidence type="ECO:0000256" key="2">
    <source>
        <dbReference type="ARBA" id="ARBA00022604"/>
    </source>
</evidence>
<proteinExistence type="predicted"/>
<keyword evidence="2" id="KW-0341">Growth regulation</keyword>
<dbReference type="Pfam" id="PF05266">
    <property type="entry name" value="DUF724"/>
    <property type="match status" value="1"/>
</dbReference>
<evidence type="ECO:0000313" key="5">
    <source>
        <dbReference type="Proteomes" id="UP000554482"/>
    </source>
</evidence>
<reference evidence="4 5" key="1">
    <citation type="submission" date="2020-06" db="EMBL/GenBank/DDBJ databases">
        <title>Transcriptomic and genomic resources for Thalictrum thalictroides and T. hernandezii: Facilitating candidate gene discovery in an emerging model plant lineage.</title>
        <authorList>
            <person name="Arias T."/>
            <person name="Riano-Pachon D.M."/>
            <person name="Di Stilio V.S."/>
        </authorList>
    </citation>
    <scope>NUCLEOTIDE SEQUENCE [LARGE SCALE GENOMIC DNA]</scope>
    <source>
        <strain evidence="5">cv. WT478/WT964</strain>
        <tissue evidence="4">Leaves</tissue>
    </source>
</reference>
<dbReference type="InterPro" id="IPR007930">
    <property type="entry name" value="DUF724"/>
</dbReference>
<dbReference type="OrthoDB" id="687110at2759"/>
<name>A0A7J6WE63_THATH</name>